<dbReference type="GO" id="GO:0005829">
    <property type="term" value="C:cytosol"/>
    <property type="evidence" value="ECO:0007669"/>
    <property type="project" value="TreeGrafter"/>
</dbReference>
<dbReference type="InterPro" id="IPR019888">
    <property type="entry name" value="Tscrpt_reg_AsnC-like"/>
</dbReference>
<name>A0A2W5FRA3_9BACT</name>
<dbReference type="PANTHER" id="PTHR30154">
    <property type="entry name" value="LEUCINE-RESPONSIVE REGULATORY PROTEIN"/>
    <property type="match status" value="1"/>
</dbReference>
<dbReference type="SMART" id="SM00344">
    <property type="entry name" value="HTH_ASNC"/>
    <property type="match status" value="1"/>
</dbReference>
<feature type="non-terminal residue" evidence="5">
    <location>
        <position position="105"/>
    </location>
</feature>
<proteinExistence type="predicted"/>
<dbReference type="PANTHER" id="PTHR30154:SF34">
    <property type="entry name" value="TRANSCRIPTIONAL REGULATOR AZLB"/>
    <property type="match status" value="1"/>
</dbReference>
<dbReference type="GO" id="GO:0006355">
    <property type="term" value="P:regulation of DNA-templated transcription"/>
    <property type="evidence" value="ECO:0007669"/>
    <property type="project" value="UniProtKB-ARBA"/>
</dbReference>
<keyword evidence="1" id="KW-0805">Transcription regulation</keyword>
<gene>
    <name evidence="5" type="ORF">DI586_04065</name>
</gene>
<dbReference type="SUPFAM" id="SSF46785">
    <property type="entry name" value="Winged helix' DNA-binding domain"/>
    <property type="match status" value="1"/>
</dbReference>
<evidence type="ECO:0000313" key="6">
    <source>
        <dbReference type="Proteomes" id="UP000249739"/>
    </source>
</evidence>
<feature type="domain" description="HTH asnC-type" evidence="4">
    <location>
        <begin position="13"/>
        <end position="74"/>
    </location>
</feature>
<dbReference type="InterPro" id="IPR011991">
    <property type="entry name" value="ArsR-like_HTH"/>
</dbReference>
<dbReference type="GO" id="GO:0043565">
    <property type="term" value="F:sequence-specific DNA binding"/>
    <property type="evidence" value="ECO:0007669"/>
    <property type="project" value="InterPro"/>
</dbReference>
<comment type="caution">
    <text evidence="5">The sequence shown here is derived from an EMBL/GenBank/DDBJ whole genome shotgun (WGS) entry which is preliminary data.</text>
</comment>
<evidence type="ECO:0000256" key="2">
    <source>
        <dbReference type="ARBA" id="ARBA00023125"/>
    </source>
</evidence>
<dbReference type="GO" id="GO:0043200">
    <property type="term" value="P:response to amino acid"/>
    <property type="evidence" value="ECO:0007669"/>
    <property type="project" value="TreeGrafter"/>
</dbReference>
<sequence>MTNTPSRQTRIKLDRIDRRILSDLQDNGRMTNVELAKNAGISAPPCLRRVRNLEEMGLIKGYYTEVDEAALGYPVTVIALIKLTSVGDAELKKFEEQINGWDQVR</sequence>
<accession>A0A2W5FRA3</accession>
<evidence type="ECO:0000256" key="3">
    <source>
        <dbReference type="ARBA" id="ARBA00023163"/>
    </source>
</evidence>
<organism evidence="5 6">
    <name type="scientific">Micavibrio aeruginosavorus</name>
    <dbReference type="NCBI Taxonomy" id="349221"/>
    <lineage>
        <taxon>Bacteria</taxon>
        <taxon>Pseudomonadati</taxon>
        <taxon>Bdellovibrionota</taxon>
        <taxon>Bdellovibrionia</taxon>
        <taxon>Bdellovibrionales</taxon>
        <taxon>Pseudobdellovibrionaceae</taxon>
        <taxon>Micavibrio</taxon>
    </lineage>
</organism>
<dbReference type="PRINTS" id="PR00033">
    <property type="entry name" value="HTHASNC"/>
</dbReference>
<keyword evidence="2" id="KW-0238">DNA-binding</keyword>
<dbReference type="InterPro" id="IPR000485">
    <property type="entry name" value="AsnC-type_HTH_dom"/>
</dbReference>
<dbReference type="InterPro" id="IPR036388">
    <property type="entry name" value="WH-like_DNA-bd_sf"/>
</dbReference>
<protein>
    <submittedName>
        <fullName evidence="5">ArsR family transcriptional regulator</fullName>
    </submittedName>
</protein>
<dbReference type="CDD" id="cd00090">
    <property type="entry name" value="HTH_ARSR"/>
    <property type="match status" value="1"/>
</dbReference>
<dbReference type="InterPro" id="IPR036390">
    <property type="entry name" value="WH_DNA-bd_sf"/>
</dbReference>
<dbReference type="PROSITE" id="PS50956">
    <property type="entry name" value="HTH_ASNC_2"/>
    <property type="match status" value="1"/>
</dbReference>
<dbReference type="Proteomes" id="UP000249739">
    <property type="component" value="Unassembled WGS sequence"/>
</dbReference>
<dbReference type="EMBL" id="QFOT01000029">
    <property type="protein sequence ID" value="PZP56350.1"/>
    <property type="molecule type" value="Genomic_DNA"/>
</dbReference>
<dbReference type="AlphaFoldDB" id="A0A2W5FRA3"/>
<evidence type="ECO:0000259" key="4">
    <source>
        <dbReference type="PROSITE" id="PS50956"/>
    </source>
</evidence>
<evidence type="ECO:0000256" key="1">
    <source>
        <dbReference type="ARBA" id="ARBA00023015"/>
    </source>
</evidence>
<dbReference type="Gene3D" id="1.10.10.10">
    <property type="entry name" value="Winged helix-like DNA-binding domain superfamily/Winged helix DNA-binding domain"/>
    <property type="match status" value="1"/>
</dbReference>
<evidence type="ECO:0000313" key="5">
    <source>
        <dbReference type="EMBL" id="PZP56350.1"/>
    </source>
</evidence>
<keyword evidence="3" id="KW-0804">Transcription</keyword>
<reference evidence="5 6" key="1">
    <citation type="submission" date="2017-08" db="EMBL/GenBank/DDBJ databases">
        <title>Infants hospitalized years apart are colonized by the same room-sourced microbial strains.</title>
        <authorList>
            <person name="Brooks B."/>
            <person name="Olm M.R."/>
            <person name="Firek B.A."/>
            <person name="Baker R."/>
            <person name="Thomas B.C."/>
            <person name="Morowitz M.J."/>
            <person name="Banfield J.F."/>
        </authorList>
    </citation>
    <scope>NUCLEOTIDE SEQUENCE [LARGE SCALE GENOMIC DNA]</scope>
    <source>
        <strain evidence="5">S2_006_000_R2_64</strain>
    </source>
</reference>
<dbReference type="Pfam" id="PF13412">
    <property type="entry name" value="HTH_24"/>
    <property type="match status" value="1"/>
</dbReference>